<gene>
    <name evidence="3" type="ORF">HKW66_Vig0178530</name>
</gene>
<dbReference type="PANTHER" id="PTHR33374">
    <property type="entry name" value="ARABINOGALACTAN PROTEIN 20"/>
    <property type="match status" value="1"/>
</dbReference>
<keyword evidence="1" id="KW-0175">Coiled coil</keyword>
<evidence type="ECO:0000313" key="3">
    <source>
        <dbReference type="EMBL" id="KAG2389780.1"/>
    </source>
</evidence>
<keyword evidence="2" id="KW-0732">Signal</keyword>
<evidence type="ECO:0000313" key="4">
    <source>
        <dbReference type="Proteomes" id="UP000743370"/>
    </source>
</evidence>
<dbReference type="EMBL" id="JABFOF010000007">
    <property type="protein sequence ID" value="KAG2389780.1"/>
    <property type="molecule type" value="Genomic_DNA"/>
</dbReference>
<dbReference type="AlphaFoldDB" id="A0A8T0JYA3"/>
<dbReference type="Pfam" id="PF06376">
    <property type="entry name" value="AGP"/>
    <property type="match status" value="1"/>
</dbReference>
<proteinExistence type="predicted"/>
<name>A0A8T0JYA3_PHAAN</name>
<sequence>MALGLSRCALLLCSSCVARTTTFVCRIEVFSHLPLHPCSWNQHLISIIGALCLFTASHLGLKLYPRLWRLRTWMDSSYIVEMNALLREPHERRIRRTPFKWCFDIGSPLKVNLKLLKEMVCRWVGHHQCFRVSQHMVPFNVLDVFMTFGLEIGGLDVPNDESLVSMVGGMFNPKTTTLKELRNMFDMIVHNDEIEVDVVCRLYLLVCFVVFYFPRKSMYVSNMPCAMLDDLDCLGQYDWASTVCFKWYLRPHDRLNPLCRVTFHMNQRPMPKGSMAEGSRAEEAVDAKSDDDSWEATIEDRMRKNNKKLRKWKEKIASLKEELHEFQKSANLGDDRPSGHDSAFMAVASSQFLVPAPAPTSDGTSVDQAVAYVLMLVALVLTYIMH</sequence>
<protein>
    <submittedName>
        <fullName evidence="3">Arabinogalactan peptide 16</fullName>
    </submittedName>
</protein>
<feature type="coiled-coil region" evidence="1">
    <location>
        <begin position="302"/>
        <end position="329"/>
    </location>
</feature>
<evidence type="ECO:0000256" key="2">
    <source>
        <dbReference type="SAM" id="SignalP"/>
    </source>
</evidence>
<feature type="signal peptide" evidence="2">
    <location>
        <begin position="1"/>
        <end position="18"/>
    </location>
</feature>
<accession>A0A8T0JYA3</accession>
<reference evidence="3 4" key="1">
    <citation type="submission" date="2020-05" db="EMBL/GenBank/DDBJ databases">
        <title>Vigna angularis (adzuki bean) Var. LongXiaoDou No. 4 denovo assembly.</title>
        <authorList>
            <person name="Xiang H."/>
        </authorList>
    </citation>
    <scope>NUCLEOTIDE SEQUENCE [LARGE SCALE GENOMIC DNA]</scope>
    <source>
        <tissue evidence="3">Leaf</tissue>
    </source>
</reference>
<evidence type="ECO:0000256" key="1">
    <source>
        <dbReference type="SAM" id="Coils"/>
    </source>
</evidence>
<comment type="caution">
    <text evidence="3">The sequence shown here is derived from an EMBL/GenBank/DDBJ whole genome shotgun (WGS) entry which is preliminary data.</text>
</comment>
<dbReference type="InterPro" id="IPR009424">
    <property type="entry name" value="AGP16/20/22/41"/>
</dbReference>
<feature type="chain" id="PRO_5035907598" evidence="2">
    <location>
        <begin position="19"/>
        <end position="386"/>
    </location>
</feature>
<organism evidence="3 4">
    <name type="scientific">Phaseolus angularis</name>
    <name type="common">Azuki bean</name>
    <name type="synonym">Vigna angularis</name>
    <dbReference type="NCBI Taxonomy" id="3914"/>
    <lineage>
        <taxon>Eukaryota</taxon>
        <taxon>Viridiplantae</taxon>
        <taxon>Streptophyta</taxon>
        <taxon>Embryophyta</taxon>
        <taxon>Tracheophyta</taxon>
        <taxon>Spermatophyta</taxon>
        <taxon>Magnoliopsida</taxon>
        <taxon>eudicotyledons</taxon>
        <taxon>Gunneridae</taxon>
        <taxon>Pentapetalae</taxon>
        <taxon>rosids</taxon>
        <taxon>fabids</taxon>
        <taxon>Fabales</taxon>
        <taxon>Fabaceae</taxon>
        <taxon>Papilionoideae</taxon>
        <taxon>50 kb inversion clade</taxon>
        <taxon>NPAAA clade</taxon>
        <taxon>indigoferoid/millettioid clade</taxon>
        <taxon>Phaseoleae</taxon>
        <taxon>Vigna</taxon>
    </lineage>
</organism>
<dbReference type="Proteomes" id="UP000743370">
    <property type="component" value="Unassembled WGS sequence"/>
</dbReference>